<dbReference type="CDD" id="cd18103">
    <property type="entry name" value="SpoU-like_RlmB"/>
    <property type="match status" value="1"/>
</dbReference>
<dbReference type="AlphaFoldDB" id="A0A0W0SMX5"/>
<proteinExistence type="inferred from homology"/>
<dbReference type="GO" id="GO:0005829">
    <property type="term" value="C:cytosol"/>
    <property type="evidence" value="ECO:0007669"/>
    <property type="project" value="TreeGrafter"/>
</dbReference>
<dbReference type="PANTHER" id="PTHR46429:SF1">
    <property type="entry name" value="23S RRNA (GUANOSINE-2'-O-)-METHYLTRANSFERASE RLMB"/>
    <property type="match status" value="1"/>
</dbReference>
<comment type="caution">
    <text evidence="8">The sequence shown here is derived from an EMBL/GenBank/DDBJ whole genome shotgun (WGS) entry which is preliminary data.</text>
</comment>
<name>A0A0W0SMX5_9GAMM</name>
<dbReference type="PATRIC" id="fig|1212489.4.peg.2953"/>
<keyword evidence="5 6" id="KW-0949">S-adenosyl-L-methionine</keyword>
<comment type="catalytic activity">
    <reaction evidence="6">
        <text>guanosine(2251) in 23S rRNA + S-adenosyl-L-methionine = 2'-O-methylguanosine(2251) in 23S rRNA + S-adenosyl-L-homocysteine + H(+)</text>
        <dbReference type="Rhea" id="RHEA:24140"/>
        <dbReference type="Rhea" id="RHEA-COMP:10239"/>
        <dbReference type="Rhea" id="RHEA-COMP:10241"/>
        <dbReference type="ChEBI" id="CHEBI:15378"/>
        <dbReference type="ChEBI" id="CHEBI:57856"/>
        <dbReference type="ChEBI" id="CHEBI:59789"/>
        <dbReference type="ChEBI" id="CHEBI:74269"/>
        <dbReference type="ChEBI" id="CHEBI:74445"/>
        <dbReference type="EC" id="2.1.1.185"/>
    </reaction>
</comment>
<evidence type="ECO:0000313" key="8">
    <source>
        <dbReference type="EMBL" id="KTC84636.1"/>
    </source>
</evidence>
<dbReference type="NCBIfam" id="TIGR00186">
    <property type="entry name" value="rRNA_methyl_3"/>
    <property type="match status" value="1"/>
</dbReference>
<dbReference type="SUPFAM" id="SSF75217">
    <property type="entry name" value="alpha/beta knot"/>
    <property type="match status" value="1"/>
</dbReference>
<evidence type="ECO:0000256" key="1">
    <source>
        <dbReference type="ARBA" id="ARBA00022490"/>
    </source>
</evidence>
<keyword evidence="4 6" id="KW-0808">Transferase</keyword>
<protein>
    <recommendedName>
        <fullName evidence="6">23S rRNA (guanosine-2'-O-)-methyltransferase RlmB</fullName>
        <ecNumber evidence="6">2.1.1.185</ecNumber>
    </recommendedName>
    <alternativeName>
        <fullName evidence="6">23S rRNA (guanosine2251 2'-O)-methyltransferase</fullName>
    </alternativeName>
    <alternativeName>
        <fullName evidence="6">23S rRNA Gm2251 2'-O-methyltransferase</fullName>
    </alternativeName>
</protein>
<dbReference type="RefSeq" id="WP_058497073.1">
    <property type="nucleotide sequence ID" value="NZ_CAAAIU010000004.1"/>
</dbReference>
<evidence type="ECO:0000259" key="7">
    <source>
        <dbReference type="SMART" id="SM00967"/>
    </source>
</evidence>
<feature type="domain" description="RNA 2-O ribose methyltransferase substrate binding" evidence="7">
    <location>
        <begin position="5"/>
        <end position="81"/>
    </location>
</feature>
<dbReference type="InterPro" id="IPR004441">
    <property type="entry name" value="rRNA_MeTrfase_TrmH"/>
</dbReference>
<dbReference type="InterPro" id="IPR029064">
    <property type="entry name" value="Ribosomal_eL30-like_sf"/>
</dbReference>
<keyword evidence="1 6" id="KW-0963">Cytoplasm</keyword>
<dbReference type="GO" id="GO:0003723">
    <property type="term" value="F:RNA binding"/>
    <property type="evidence" value="ECO:0007669"/>
    <property type="project" value="InterPro"/>
</dbReference>
<dbReference type="Pfam" id="PF08032">
    <property type="entry name" value="SpoU_sub_bind"/>
    <property type="match status" value="1"/>
</dbReference>
<dbReference type="InterPro" id="IPR029026">
    <property type="entry name" value="tRNA_m1G_MTases_N"/>
</dbReference>
<dbReference type="Pfam" id="PF00588">
    <property type="entry name" value="SpoU_methylase"/>
    <property type="match status" value="1"/>
</dbReference>
<feature type="binding site" evidence="6">
    <location>
        <position position="227"/>
    </location>
    <ligand>
        <name>S-adenosyl-L-methionine</name>
        <dbReference type="ChEBI" id="CHEBI:59789"/>
    </ligand>
</feature>
<dbReference type="PANTHER" id="PTHR46429">
    <property type="entry name" value="23S RRNA (GUANOSINE-2'-O-)-METHYLTRANSFERASE RLMB"/>
    <property type="match status" value="1"/>
</dbReference>
<dbReference type="Gene3D" id="3.40.1280.10">
    <property type="match status" value="1"/>
</dbReference>
<sequence length="247" mass="26590">MTEHYVYGVHAVTALLANPHRPTKKLYINQDRVDKRLQTLLDLAAAQQISVEKLSAQQMNQRFAEFTHQGVVASAGNLPDYGESDLPNLLASSKKPCLLLILDGVTDPHNLGACLRTADAAGVDFVIIPKDKSASITPVVSKVACGAAESIPLVRVTNLVRAIEAIKKEGVWVYGAAGEATETIYKLDCSSSIALVMGAEGEGMRRLTREHCDGIFSLPMLGSVESLNVSVATGVGLYEVIRQRNNF</sequence>
<dbReference type="EC" id="2.1.1.185" evidence="6"/>
<comment type="subcellular location">
    <subcellularLocation>
        <location evidence="6">Cytoplasm</location>
    </subcellularLocation>
</comment>
<dbReference type="HAMAP" id="MF_01887">
    <property type="entry name" value="23SrRNA_methyltr_B"/>
    <property type="match status" value="1"/>
</dbReference>
<reference evidence="8 9" key="1">
    <citation type="submission" date="2015-11" db="EMBL/GenBank/DDBJ databases">
        <title>Genomic analysis of 38 Legionella species identifies large and diverse effector repertoires.</title>
        <authorList>
            <person name="Burstein D."/>
            <person name="Amaro F."/>
            <person name="Zusman T."/>
            <person name="Lifshitz Z."/>
            <person name="Cohen O."/>
            <person name="Gilbert J.A."/>
            <person name="Pupko T."/>
            <person name="Shuman H.A."/>
            <person name="Segal G."/>
        </authorList>
    </citation>
    <scope>NUCLEOTIDE SEQUENCE [LARGE SCALE GENOMIC DNA]</scope>
    <source>
        <strain evidence="8 9">ATCC 700990</strain>
    </source>
</reference>
<evidence type="ECO:0000256" key="5">
    <source>
        <dbReference type="ARBA" id="ARBA00022691"/>
    </source>
</evidence>
<dbReference type="STRING" id="1212489.Ldro_2800"/>
<evidence type="ECO:0000313" key="9">
    <source>
        <dbReference type="Proteomes" id="UP000054736"/>
    </source>
</evidence>
<gene>
    <name evidence="6" type="primary">rlmB</name>
    <name evidence="8" type="ORF">Ldro_2800</name>
</gene>
<dbReference type="SUPFAM" id="SSF55315">
    <property type="entry name" value="L30e-like"/>
    <property type="match status" value="1"/>
</dbReference>
<feature type="binding site" evidence="6">
    <location>
        <position position="218"/>
    </location>
    <ligand>
        <name>S-adenosyl-L-methionine</name>
        <dbReference type="ChEBI" id="CHEBI:59789"/>
    </ligand>
</feature>
<dbReference type="FunFam" id="3.40.1280.10:FF:000008">
    <property type="entry name" value="Group 3 RNA methyltransferase TrmH"/>
    <property type="match status" value="1"/>
</dbReference>
<dbReference type="InterPro" id="IPR029028">
    <property type="entry name" value="Alpha/beta_knot_MTases"/>
</dbReference>
<comment type="similarity">
    <text evidence="6">Belongs to the class IV-like SAM-binding methyltransferase superfamily. RNA methyltransferase TrmH family. RlmB subfamily.</text>
</comment>
<evidence type="ECO:0000256" key="6">
    <source>
        <dbReference type="HAMAP-Rule" id="MF_01887"/>
    </source>
</evidence>
<dbReference type="OrthoDB" id="9785673at2"/>
<feature type="binding site" evidence="6">
    <location>
        <position position="198"/>
    </location>
    <ligand>
        <name>S-adenosyl-L-methionine</name>
        <dbReference type="ChEBI" id="CHEBI:59789"/>
    </ligand>
</feature>
<organism evidence="8 9">
    <name type="scientific">Legionella drozanskii LLAP-1</name>
    <dbReference type="NCBI Taxonomy" id="1212489"/>
    <lineage>
        <taxon>Bacteria</taxon>
        <taxon>Pseudomonadati</taxon>
        <taxon>Pseudomonadota</taxon>
        <taxon>Gammaproteobacteria</taxon>
        <taxon>Legionellales</taxon>
        <taxon>Legionellaceae</taxon>
        <taxon>Legionella</taxon>
    </lineage>
</organism>
<evidence type="ECO:0000256" key="3">
    <source>
        <dbReference type="ARBA" id="ARBA00022603"/>
    </source>
</evidence>
<dbReference type="Proteomes" id="UP000054736">
    <property type="component" value="Unassembled WGS sequence"/>
</dbReference>
<dbReference type="EMBL" id="LNXY01000031">
    <property type="protein sequence ID" value="KTC84636.1"/>
    <property type="molecule type" value="Genomic_DNA"/>
</dbReference>
<dbReference type="Gene3D" id="3.30.1330.30">
    <property type="match status" value="1"/>
</dbReference>
<dbReference type="InterPro" id="IPR001537">
    <property type="entry name" value="SpoU_MeTrfase"/>
</dbReference>
<dbReference type="InterPro" id="IPR013123">
    <property type="entry name" value="SpoU_subst-bd"/>
</dbReference>
<dbReference type="InterPro" id="IPR024915">
    <property type="entry name" value="23S_rRNA_MeTrfase_RlmB"/>
</dbReference>
<evidence type="ECO:0000256" key="2">
    <source>
        <dbReference type="ARBA" id="ARBA00022552"/>
    </source>
</evidence>
<evidence type="ECO:0000256" key="4">
    <source>
        <dbReference type="ARBA" id="ARBA00022679"/>
    </source>
</evidence>
<dbReference type="GO" id="GO:0070039">
    <property type="term" value="F:rRNA (guanosine-2'-O-)-methyltransferase activity"/>
    <property type="evidence" value="ECO:0007669"/>
    <property type="project" value="UniProtKB-UniRule"/>
</dbReference>
<dbReference type="SMART" id="SM00967">
    <property type="entry name" value="SpoU_sub_bind"/>
    <property type="match status" value="1"/>
</dbReference>
<comment type="function">
    <text evidence="6">Specifically methylates the ribose of guanosine 2251 in 23S rRNA.</text>
</comment>
<keyword evidence="9" id="KW-1185">Reference proteome</keyword>
<keyword evidence="3 6" id="KW-0489">Methyltransferase</keyword>
<keyword evidence="2 6" id="KW-0698">rRNA processing</keyword>
<accession>A0A0W0SMX5</accession>